<comment type="caution">
    <text evidence="3">The sequence shown here is derived from an EMBL/GenBank/DDBJ whole genome shotgun (WGS) entry which is preliminary data.</text>
</comment>
<evidence type="ECO:0000259" key="2">
    <source>
        <dbReference type="Pfam" id="PF19192"/>
    </source>
</evidence>
<name>A0ABR9D5U5_9GAMM</name>
<proteinExistence type="predicted"/>
<feature type="domain" description="Response receiver" evidence="2">
    <location>
        <begin position="18"/>
        <end position="207"/>
    </location>
</feature>
<evidence type="ECO:0000313" key="4">
    <source>
        <dbReference type="Proteomes" id="UP000652176"/>
    </source>
</evidence>
<protein>
    <recommendedName>
        <fullName evidence="2">Response receiver domain-containing protein</fullName>
    </recommendedName>
</protein>
<dbReference type="Proteomes" id="UP000652176">
    <property type="component" value="Unassembled WGS sequence"/>
</dbReference>
<evidence type="ECO:0000256" key="1">
    <source>
        <dbReference type="SAM" id="MobiDB-lite"/>
    </source>
</evidence>
<sequence>MQHIQTVKEFSTYAAAQFIRTAVFIDDKIYNRKTKAVEPEKPQKTIRKSATKSTNSGDNLQLLVTPEESNENQDFPSQLLVNSFAKKQIVCSLYQPGKGESFSNDSDVYELSLASDIVIVDWDLGGTPGENALELIYSLVHQSVETKPEQLRLILVYTGENNLEDIASNVFDKLTSASKENIEPQKEDEGLSMHSSNSRVVILGKPECHRIEKYKTHEVHQNDLAQRSIEEFARLASGLLQGAVLLGLAKIRENNRKILRKFDESIDTAFLLHRAMSLPDEEAFEHIHPLLVGELQSILQDCLPGQIITDALVSDWSFNKWRPNNTGLDLLPPETNANEFIEKFLLFGPDLGLHMSQVPFSIARKKGENWVWNFDKKKIDKLASLMFQEDERLSNHRLAMLMSNRTAYGNQKYLTFGTIIREKDIDTNQYLLCILPVCDTVRLEKMRRFIFCTLEIKNTDNGINNENFIVEDNNEIKGLFCSSKPYDCITLEFEPHLEEKRVLAENDEFTCNSNGKNYKWITQLKPDHAQRAAEDFSSKLSRVGLTESEWLRLMSK</sequence>
<dbReference type="InterPro" id="IPR043834">
    <property type="entry name" value="REC"/>
</dbReference>
<dbReference type="RefSeq" id="WP_192376534.1">
    <property type="nucleotide sequence ID" value="NZ_CAJHIV010000001.1"/>
</dbReference>
<organism evidence="3 4">
    <name type="scientific">Methylomonas albis</name>
    <dbReference type="NCBI Taxonomy" id="1854563"/>
    <lineage>
        <taxon>Bacteria</taxon>
        <taxon>Pseudomonadati</taxon>
        <taxon>Pseudomonadota</taxon>
        <taxon>Gammaproteobacteria</taxon>
        <taxon>Methylococcales</taxon>
        <taxon>Methylococcaceae</taxon>
        <taxon>Methylomonas</taxon>
    </lineage>
</organism>
<dbReference type="EMBL" id="JACXSS010000001">
    <property type="protein sequence ID" value="MBD9358315.1"/>
    <property type="molecule type" value="Genomic_DNA"/>
</dbReference>
<keyword evidence="4" id="KW-1185">Reference proteome</keyword>
<evidence type="ECO:0000313" key="3">
    <source>
        <dbReference type="EMBL" id="MBD9358315.1"/>
    </source>
</evidence>
<feature type="region of interest" description="Disordered" evidence="1">
    <location>
        <begin position="36"/>
        <end position="58"/>
    </location>
</feature>
<accession>A0ABR9D5U5</accession>
<dbReference type="Pfam" id="PF19192">
    <property type="entry name" value="Response_reg_2"/>
    <property type="match status" value="1"/>
</dbReference>
<reference evidence="3 4" key="1">
    <citation type="submission" date="2020-09" db="EMBL/GenBank/DDBJ databases">
        <title>Methylomonas albis sp. nov. and Methylomonas fluvii sp. nov.: Two cold-adapted methanotrophs from the River Elbe and an amended description of Methylovulum psychrotolerans strain Eb1.</title>
        <authorList>
            <person name="Bussmann I.K."/>
            <person name="Klings K.-W."/>
            <person name="Warnstedt J."/>
            <person name="Hoppert M."/>
            <person name="Saborowski A."/>
            <person name="Horn F."/>
            <person name="Liebner S."/>
        </authorList>
    </citation>
    <scope>NUCLEOTIDE SEQUENCE [LARGE SCALE GENOMIC DNA]</scope>
    <source>
        <strain evidence="3 4">EbA</strain>
    </source>
</reference>
<gene>
    <name evidence="3" type="ORF">IE877_20970</name>
</gene>